<comment type="caution">
    <text evidence="1">The sequence shown here is derived from an EMBL/GenBank/DDBJ whole genome shotgun (WGS) entry which is preliminary data.</text>
</comment>
<protein>
    <recommendedName>
        <fullName evidence="3">C2H2-type domain-containing protein</fullName>
    </recommendedName>
</protein>
<reference evidence="1" key="1">
    <citation type="submission" date="2022-12" db="EMBL/GenBank/DDBJ databases">
        <title>Chromosome-level genome assembly of the bean flower thrips Megalurothrips usitatus.</title>
        <authorList>
            <person name="Ma L."/>
            <person name="Liu Q."/>
            <person name="Li H."/>
            <person name="Cai W."/>
        </authorList>
    </citation>
    <scope>NUCLEOTIDE SEQUENCE</scope>
    <source>
        <strain evidence="1">Cailab_2022a</strain>
    </source>
</reference>
<name>A0AAV7XMP3_9NEOP</name>
<organism evidence="1 2">
    <name type="scientific">Megalurothrips usitatus</name>
    <name type="common">bean blossom thrips</name>
    <dbReference type="NCBI Taxonomy" id="439358"/>
    <lineage>
        <taxon>Eukaryota</taxon>
        <taxon>Metazoa</taxon>
        <taxon>Ecdysozoa</taxon>
        <taxon>Arthropoda</taxon>
        <taxon>Hexapoda</taxon>
        <taxon>Insecta</taxon>
        <taxon>Pterygota</taxon>
        <taxon>Neoptera</taxon>
        <taxon>Paraneoptera</taxon>
        <taxon>Thysanoptera</taxon>
        <taxon>Terebrantia</taxon>
        <taxon>Thripoidea</taxon>
        <taxon>Thripidae</taxon>
        <taxon>Megalurothrips</taxon>
    </lineage>
</organism>
<evidence type="ECO:0000313" key="2">
    <source>
        <dbReference type="Proteomes" id="UP001075354"/>
    </source>
</evidence>
<evidence type="ECO:0000313" key="1">
    <source>
        <dbReference type="EMBL" id="KAJ1526519.1"/>
    </source>
</evidence>
<dbReference type="EMBL" id="JAPTSV010000006">
    <property type="protein sequence ID" value="KAJ1526519.1"/>
    <property type="molecule type" value="Genomic_DNA"/>
</dbReference>
<sequence>MAGTDVYVKSEPYPDTGITFEALDVSEMKLEDVKCEVSSAEVQEPKSNACIKMCEETPNNKRTSTSSFNVMISKKALGSEQRNIYCRSSARLSRSGYSTNMIIHYTLTLVEDFYLMSQCRNSLYCSKVPFPPTMVMCNQCGRHFIGIGNRMLKLTNHFESNHKLIAEQLILDMIERYSGLLEQMKKSLRRDQVFIANHIN</sequence>
<gene>
    <name evidence="1" type="ORF">ONE63_008107</name>
</gene>
<proteinExistence type="predicted"/>
<accession>A0AAV7XMP3</accession>
<evidence type="ECO:0008006" key="3">
    <source>
        <dbReference type="Google" id="ProtNLM"/>
    </source>
</evidence>
<keyword evidence="2" id="KW-1185">Reference proteome</keyword>
<dbReference type="Proteomes" id="UP001075354">
    <property type="component" value="Chromosome 6"/>
</dbReference>
<dbReference type="AlphaFoldDB" id="A0AAV7XMP3"/>